<dbReference type="PANTHER" id="PTHR43861:SF1">
    <property type="entry name" value="TRANS-ACONITATE 2-METHYLTRANSFERASE"/>
    <property type="match status" value="1"/>
</dbReference>
<name>A0A5S4HBA9_9ACTN</name>
<dbReference type="Proteomes" id="UP000305238">
    <property type="component" value="Unassembled WGS sequence"/>
</dbReference>
<proteinExistence type="predicted"/>
<dbReference type="SMART" id="SM00650">
    <property type="entry name" value="rADc"/>
    <property type="match status" value="1"/>
</dbReference>
<evidence type="ECO:0000313" key="5">
    <source>
        <dbReference type="EMBL" id="TMR42232.1"/>
    </source>
</evidence>
<dbReference type="CDD" id="cd02440">
    <property type="entry name" value="AdoMet_MTases"/>
    <property type="match status" value="1"/>
</dbReference>
<evidence type="ECO:0000256" key="3">
    <source>
        <dbReference type="ARBA" id="ARBA00022691"/>
    </source>
</evidence>
<feature type="domain" description="Ribosomal RNA adenine methylase transferase N-terminal" evidence="4">
    <location>
        <begin position="29"/>
        <end position="187"/>
    </location>
</feature>
<organism evidence="5 6">
    <name type="scientific">Actinomadura geliboluensis</name>
    <dbReference type="NCBI Taxonomy" id="882440"/>
    <lineage>
        <taxon>Bacteria</taxon>
        <taxon>Bacillati</taxon>
        <taxon>Actinomycetota</taxon>
        <taxon>Actinomycetes</taxon>
        <taxon>Streptosporangiales</taxon>
        <taxon>Thermomonosporaceae</taxon>
        <taxon>Actinomadura</taxon>
    </lineage>
</organism>
<reference evidence="5 6" key="1">
    <citation type="submission" date="2019-05" db="EMBL/GenBank/DDBJ databases">
        <title>Draft genome sequence of Actinomadura geliboluensis A8036.</title>
        <authorList>
            <person name="Saricaoglu S."/>
            <person name="Isik K."/>
        </authorList>
    </citation>
    <scope>NUCLEOTIDE SEQUENCE [LARGE SCALE GENOMIC DNA]</scope>
    <source>
        <strain evidence="5 6">A8036</strain>
    </source>
</reference>
<dbReference type="PANTHER" id="PTHR43861">
    <property type="entry name" value="TRANS-ACONITATE 2-METHYLTRANSFERASE-RELATED"/>
    <property type="match status" value="1"/>
</dbReference>
<keyword evidence="1 5" id="KW-0489">Methyltransferase</keyword>
<gene>
    <name evidence="5" type="ORF">ETD96_01390</name>
</gene>
<dbReference type="InterPro" id="IPR041698">
    <property type="entry name" value="Methyltransf_25"/>
</dbReference>
<dbReference type="InterPro" id="IPR020598">
    <property type="entry name" value="rRNA_Ade_methylase_Trfase_N"/>
</dbReference>
<sequence>MSDGLRNTWNERVDTWHHHVTNSPAFERVRDEVLRLADIRATDRCLDLGAGTGFLTLPLAERAGHVMAVDISPAMALDLQQRAVEAGYGNVESIAGDLNMLRIPAASLDVVVSNYALHHVTNPQKRELVARVHGWLKPGGRLVVADMMFGRGLGADDRRVLGAKVKALAAKGPGGVWRIAKNVTRLGLRLGDEQPAPPDFWRRAFADAGFSDVGHSQVVQEAGIVWGRAHAGPPLVGTDEGASTPT</sequence>
<dbReference type="RefSeq" id="WP_138632705.1">
    <property type="nucleotide sequence ID" value="NZ_JASWDG010000034.1"/>
</dbReference>
<dbReference type="SUPFAM" id="SSF53335">
    <property type="entry name" value="S-adenosyl-L-methionine-dependent methyltransferases"/>
    <property type="match status" value="1"/>
</dbReference>
<evidence type="ECO:0000259" key="4">
    <source>
        <dbReference type="SMART" id="SM00650"/>
    </source>
</evidence>
<keyword evidence="6" id="KW-1185">Reference proteome</keyword>
<dbReference type="Gene3D" id="3.40.50.150">
    <property type="entry name" value="Vaccinia Virus protein VP39"/>
    <property type="match status" value="1"/>
</dbReference>
<evidence type="ECO:0000313" key="6">
    <source>
        <dbReference type="Proteomes" id="UP000305238"/>
    </source>
</evidence>
<dbReference type="AlphaFoldDB" id="A0A5S4HBA9"/>
<dbReference type="EMBL" id="VCKZ01000004">
    <property type="protein sequence ID" value="TMR42232.1"/>
    <property type="molecule type" value="Genomic_DNA"/>
</dbReference>
<keyword evidence="2 5" id="KW-0808">Transferase</keyword>
<dbReference type="Pfam" id="PF13649">
    <property type="entry name" value="Methyltransf_25"/>
    <property type="match status" value="1"/>
</dbReference>
<evidence type="ECO:0000256" key="2">
    <source>
        <dbReference type="ARBA" id="ARBA00022679"/>
    </source>
</evidence>
<comment type="caution">
    <text evidence="5">The sequence shown here is derived from an EMBL/GenBank/DDBJ whole genome shotgun (WGS) entry which is preliminary data.</text>
</comment>
<dbReference type="GO" id="GO:0000179">
    <property type="term" value="F:rRNA (adenine-N6,N6-)-dimethyltransferase activity"/>
    <property type="evidence" value="ECO:0007669"/>
    <property type="project" value="InterPro"/>
</dbReference>
<keyword evidence="3" id="KW-0949">S-adenosyl-L-methionine</keyword>
<protein>
    <submittedName>
        <fullName evidence="5">Methyltransferase domain-containing protein</fullName>
    </submittedName>
</protein>
<accession>A0A5S4HBA9</accession>
<dbReference type="InterPro" id="IPR029063">
    <property type="entry name" value="SAM-dependent_MTases_sf"/>
</dbReference>
<evidence type="ECO:0000256" key="1">
    <source>
        <dbReference type="ARBA" id="ARBA00022603"/>
    </source>
</evidence>
<dbReference type="OrthoDB" id="6064711at2"/>